<evidence type="ECO:0000259" key="10">
    <source>
        <dbReference type="PROSITE" id="PS51384"/>
    </source>
</evidence>
<dbReference type="GO" id="GO:0042167">
    <property type="term" value="P:heme catabolic process"/>
    <property type="evidence" value="ECO:0007669"/>
    <property type="project" value="TreeGrafter"/>
</dbReference>
<dbReference type="CDD" id="cd06195">
    <property type="entry name" value="FNR1"/>
    <property type="match status" value="1"/>
</dbReference>
<dbReference type="InterPro" id="IPR033892">
    <property type="entry name" value="FNR_bac"/>
</dbReference>
<dbReference type="GO" id="GO:0004324">
    <property type="term" value="F:ferredoxin-NADP+ reductase activity"/>
    <property type="evidence" value="ECO:0007669"/>
    <property type="project" value="UniProtKB-EC"/>
</dbReference>
<evidence type="ECO:0000256" key="7">
    <source>
        <dbReference type="ARBA" id="ARBA00022857"/>
    </source>
</evidence>
<dbReference type="Pfam" id="PF00970">
    <property type="entry name" value="FAD_binding_6"/>
    <property type="match status" value="1"/>
</dbReference>
<sequence>MYLRTRLPDNKRVYLLAKGVAASCTRASQAPLSASVWRWLPRFSSLQETMSAFLEERVLTVHHWTDRLFSFTTTRDPALRFSNGHFTMIGLKVDGKPLLRAYSIASPNWEEHLEFLSIKVPDGPLTSRLQNIQVGDTIIVGKKPTGTLLIDYLLPGKNLYLIGTGTGLAPWLSIVRDPETYERFEKVIVVHGVREVNELAYQDLFEKELPNHEFLGEIVKDKLIYYPTVTREPFRNQGRITDLIANGTFPANIGLPPLDPLTDRVMLCGSPAMLADLKVMLEKRDFEEGNTSTPGDFVVERAFVEK</sequence>
<evidence type="ECO:0000313" key="12">
    <source>
        <dbReference type="Proteomes" id="UP000316993"/>
    </source>
</evidence>
<dbReference type="EC" id="1.18.1.2" evidence="3"/>
<evidence type="ECO:0000256" key="2">
    <source>
        <dbReference type="ARBA" id="ARBA00008312"/>
    </source>
</evidence>
<comment type="cofactor">
    <cofactor evidence="1">
        <name>FAD</name>
        <dbReference type="ChEBI" id="CHEBI:57692"/>
    </cofactor>
</comment>
<organism evidence="11 12">
    <name type="scientific">Acidovorax temperans</name>
    <dbReference type="NCBI Taxonomy" id="80878"/>
    <lineage>
        <taxon>Bacteria</taxon>
        <taxon>Pseudomonadati</taxon>
        <taxon>Pseudomonadota</taxon>
        <taxon>Betaproteobacteria</taxon>
        <taxon>Burkholderiales</taxon>
        <taxon>Comamonadaceae</taxon>
        <taxon>Acidovorax</taxon>
    </lineage>
</organism>
<reference evidence="11 12" key="1">
    <citation type="submission" date="2019-06" db="EMBL/GenBank/DDBJ databases">
        <title>Genomic Encyclopedia of Archaeal and Bacterial Type Strains, Phase II (KMG-II): from individual species to whole genera.</title>
        <authorList>
            <person name="Goeker M."/>
        </authorList>
    </citation>
    <scope>NUCLEOTIDE SEQUENCE [LARGE SCALE GENOMIC DNA]</scope>
    <source>
        <strain evidence="11 12">DSM 7270</strain>
    </source>
</reference>
<dbReference type="SUPFAM" id="SSF63380">
    <property type="entry name" value="Riboflavin synthase domain-like"/>
    <property type="match status" value="1"/>
</dbReference>
<evidence type="ECO:0000256" key="8">
    <source>
        <dbReference type="ARBA" id="ARBA00023002"/>
    </source>
</evidence>
<evidence type="ECO:0000256" key="6">
    <source>
        <dbReference type="ARBA" id="ARBA00022827"/>
    </source>
</evidence>
<dbReference type="GO" id="GO:0034599">
    <property type="term" value="P:cellular response to oxidative stress"/>
    <property type="evidence" value="ECO:0007669"/>
    <property type="project" value="TreeGrafter"/>
</dbReference>
<proteinExistence type="inferred from homology"/>
<comment type="similarity">
    <text evidence="2">Belongs to the ferredoxin--NADP reductase type 1 family.</text>
</comment>
<dbReference type="InterPro" id="IPR051930">
    <property type="entry name" value="FNR_type-1"/>
</dbReference>
<accession>A0A543KVY3</accession>
<evidence type="ECO:0000256" key="5">
    <source>
        <dbReference type="ARBA" id="ARBA00022741"/>
    </source>
</evidence>
<dbReference type="Pfam" id="PF00175">
    <property type="entry name" value="NAD_binding_1"/>
    <property type="match status" value="1"/>
</dbReference>
<keyword evidence="7" id="KW-0521">NADP</keyword>
<dbReference type="GO" id="GO:0000166">
    <property type="term" value="F:nucleotide binding"/>
    <property type="evidence" value="ECO:0007669"/>
    <property type="project" value="UniProtKB-KW"/>
</dbReference>
<evidence type="ECO:0000256" key="3">
    <source>
        <dbReference type="ARBA" id="ARBA00013223"/>
    </source>
</evidence>
<protein>
    <recommendedName>
        <fullName evidence="3">ferredoxin--NADP(+) reductase</fullName>
        <ecNumber evidence="3">1.18.1.2</ecNumber>
    </recommendedName>
</protein>
<dbReference type="PRINTS" id="PR00410">
    <property type="entry name" value="PHEHYDRXLASE"/>
</dbReference>
<evidence type="ECO:0000256" key="9">
    <source>
        <dbReference type="ARBA" id="ARBA00047776"/>
    </source>
</evidence>
<feature type="domain" description="FAD-binding FR-type" evidence="10">
    <location>
        <begin position="51"/>
        <end position="151"/>
    </location>
</feature>
<gene>
    <name evidence="11" type="ORF">BDD18_3889</name>
</gene>
<dbReference type="InterPro" id="IPR017938">
    <property type="entry name" value="Riboflavin_synthase-like_b-brl"/>
</dbReference>
<keyword evidence="8" id="KW-0560">Oxidoreductase</keyword>
<keyword evidence="5" id="KW-0547">Nucleotide-binding</keyword>
<dbReference type="InterPro" id="IPR001433">
    <property type="entry name" value="OxRdtase_FAD/NAD-bd"/>
</dbReference>
<evidence type="ECO:0000256" key="1">
    <source>
        <dbReference type="ARBA" id="ARBA00001974"/>
    </source>
</evidence>
<dbReference type="PANTHER" id="PTHR47878:SF1">
    <property type="entry name" value="FLAVODOXIN_FERREDOXIN--NADP REDUCTASE"/>
    <property type="match status" value="1"/>
</dbReference>
<dbReference type="AlphaFoldDB" id="A0A543KVY3"/>
<dbReference type="InterPro" id="IPR017927">
    <property type="entry name" value="FAD-bd_FR_type"/>
</dbReference>
<evidence type="ECO:0000313" key="11">
    <source>
        <dbReference type="EMBL" id="TQM99239.1"/>
    </source>
</evidence>
<dbReference type="FunFam" id="2.40.30.10:FF:000018">
    <property type="entry name" value="Ferredoxin--NADP(+) reductase"/>
    <property type="match status" value="1"/>
</dbReference>
<dbReference type="Gene3D" id="3.40.50.80">
    <property type="entry name" value="Nucleotide-binding domain of ferredoxin-NADP reductase (FNR) module"/>
    <property type="match status" value="1"/>
</dbReference>
<dbReference type="SUPFAM" id="SSF52343">
    <property type="entry name" value="Ferredoxin reductase-like, C-terminal NADP-linked domain"/>
    <property type="match status" value="1"/>
</dbReference>
<dbReference type="EMBL" id="VFPV01000004">
    <property type="protein sequence ID" value="TQM99239.1"/>
    <property type="molecule type" value="Genomic_DNA"/>
</dbReference>
<dbReference type="PROSITE" id="PS51384">
    <property type="entry name" value="FAD_FR"/>
    <property type="match status" value="1"/>
</dbReference>
<keyword evidence="4" id="KW-0285">Flavoprotein</keyword>
<dbReference type="PANTHER" id="PTHR47878">
    <property type="entry name" value="OXIDOREDUCTASE FAD/NAD(P)-BINDING DOMAIN PROTEIN"/>
    <property type="match status" value="1"/>
</dbReference>
<dbReference type="InterPro" id="IPR039261">
    <property type="entry name" value="FNR_nucleotide-bd"/>
</dbReference>
<evidence type="ECO:0000256" key="4">
    <source>
        <dbReference type="ARBA" id="ARBA00022630"/>
    </source>
</evidence>
<keyword evidence="6" id="KW-0274">FAD</keyword>
<comment type="caution">
    <text evidence="11">The sequence shown here is derived from an EMBL/GenBank/DDBJ whole genome shotgun (WGS) entry which is preliminary data.</text>
</comment>
<dbReference type="InterPro" id="IPR008333">
    <property type="entry name" value="Cbr1-like_FAD-bd_dom"/>
</dbReference>
<comment type="catalytic activity">
    <reaction evidence="9">
        <text>2 reduced [2Fe-2S]-[ferredoxin] + NADP(+) + H(+) = 2 oxidized [2Fe-2S]-[ferredoxin] + NADPH</text>
        <dbReference type="Rhea" id="RHEA:20125"/>
        <dbReference type="Rhea" id="RHEA-COMP:10000"/>
        <dbReference type="Rhea" id="RHEA-COMP:10001"/>
        <dbReference type="ChEBI" id="CHEBI:15378"/>
        <dbReference type="ChEBI" id="CHEBI:33737"/>
        <dbReference type="ChEBI" id="CHEBI:33738"/>
        <dbReference type="ChEBI" id="CHEBI:57783"/>
        <dbReference type="ChEBI" id="CHEBI:58349"/>
        <dbReference type="EC" id="1.18.1.2"/>
    </reaction>
</comment>
<dbReference type="Proteomes" id="UP000316993">
    <property type="component" value="Unassembled WGS sequence"/>
</dbReference>
<name>A0A543KVY3_9BURK</name>
<dbReference type="Gene3D" id="2.40.30.10">
    <property type="entry name" value="Translation factors"/>
    <property type="match status" value="1"/>
</dbReference>